<gene>
    <name evidence="1" type="ORF">KMZ93_08230</name>
</gene>
<evidence type="ECO:0000313" key="2">
    <source>
        <dbReference type="Proteomes" id="UP000676951"/>
    </source>
</evidence>
<keyword evidence="2" id="KW-1185">Reference proteome</keyword>
<accession>A0A975RYW3</accession>
<reference evidence="1 2" key="1">
    <citation type="submission" date="2021-06" db="EMBL/GenBank/DDBJ databases">
        <title>Bradyrhizobium sp. S2-11-4 Genome sequencing.</title>
        <authorList>
            <person name="Jin L."/>
        </authorList>
    </citation>
    <scope>NUCLEOTIDE SEQUENCE [LARGE SCALE GENOMIC DNA]</scope>
    <source>
        <strain evidence="1 2">S2-11-4</strain>
    </source>
</reference>
<dbReference type="InterPro" id="IPR046154">
    <property type="entry name" value="DUF6156"/>
</dbReference>
<organism evidence="1 2">
    <name type="scientific">Bradyrhizobium sediminis</name>
    <dbReference type="NCBI Taxonomy" id="2840469"/>
    <lineage>
        <taxon>Bacteria</taxon>
        <taxon>Pseudomonadati</taxon>
        <taxon>Pseudomonadota</taxon>
        <taxon>Alphaproteobacteria</taxon>
        <taxon>Hyphomicrobiales</taxon>
        <taxon>Nitrobacteraceae</taxon>
        <taxon>Bradyrhizobium</taxon>
    </lineage>
</organism>
<name>A0A975RYW3_9BRAD</name>
<dbReference type="AlphaFoldDB" id="A0A975RYW3"/>
<sequence length="112" mass="12450">MDDVNRECRFFVSYSGVKLPFNLVNPIDPEMLSHRNTFIRAYFDQAGKLSGFDKVVYGEVELSHRYEYHANGALKRAEIAMPDEEPAALDFDEAAAPGLGHVTAAGIDEESP</sequence>
<evidence type="ECO:0000313" key="1">
    <source>
        <dbReference type="EMBL" id="QWG24854.1"/>
    </source>
</evidence>
<dbReference type="Proteomes" id="UP000676951">
    <property type="component" value="Chromosome"/>
</dbReference>
<proteinExistence type="predicted"/>
<dbReference type="EMBL" id="CP076136">
    <property type="protein sequence ID" value="QWG24854.1"/>
    <property type="molecule type" value="Genomic_DNA"/>
</dbReference>
<dbReference type="Pfam" id="PF19653">
    <property type="entry name" value="DUF6156"/>
    <property type="match status" value="1"/>
</dbReference>
<protein>
    <submittedName>
        <fullName evidence="1">Uncharacterized protein</fullName>
    </submittedName>
</protein>
<dbReference type="RefSeq" id="WP_215605597.1">
    <property type="nucleotide sequence ID" value="NZ_CP076136.1"/>
</dbReference>